<name>A0A9Q1K5Q5_9CARY</name>
<comment type="caution">
    <text evidence="4">The sequence shown here is derived from an EMBL/GenBank/DDBJ whole genome shotgun (WGS) entry which is preliminary data.</text>
</comment>
<feature type="signal peptide" evidence="2">
    <location>
        <begin position="1"/>
        <end position="25"/>
    </location>
</feature>
<dbReference type="GO" id="GO:0003993">
    <property type="term" value="F:acid phosphatase activity"/>
    <property type="evidence" value="ECO:0007669"/>
    <property type="project" value="InterPro"/>
</dbReference>
<reference evidence="4" key="1">
    <citation type="submission" date="2022-04" db="EMBL/GenBank/DDBJ databases">
        <title>Carnegiea gigantea Genome sequencing and assembly v2.</title>
        <authorList>
            <person name="Copetti D."/>
            <person name="Sanderson M.J."/>
            <person name="Burquez A."/>
            <person name="Wojciechowski M.F."/>
        </authorList>
    </citation>
    <scope>NUCLEOTIDE SEQUENCE</scope>
    <source>
        <strain evidence="4">SGP5-SGP5p</strain>
        <tissue evidence="4">Aerial part</tissue>
    </source>
</reference>
<evidence type="ECO:0000256" key="2">
    <source>
        <dbReference type="SAM" id="SignalP"/>
    </source>
</evidence>
<feature type="domain" description="Purple acid phosphatase Fn3-like" evidence="3">
    <location>
        <begin position="53"/>
        <end position="146"/>
    </location>
</feature>
<evidence type="ECO:0000256" key="1">
    <source>
        <dbReference type="SAM" id="Phobius"/>
    </source>
</evidence>
<protein>
    <recommendedName>
        <fullName evidence="3">Purple acid phosphatase Fn3-like domain-containing protein</fullName>
    </recommendedName>
</protein>
<dbReference type="InterPro" id="IPR040974">
    <property type="entry name" value="Fn3_PAP"/>
</dbReference>
<dbReference type="AlphaFoldDB" id="A0A9Q1K5Q5"/>
<keyword evidence="1" id="KW-0812">Transmembrane</keyword>
<keyword evidence="2" id="KW-0732">Signal</keyword>
<evidence type="ECO:0000313" key="4">
    <source>
        <dbReference type="EMBL" id="KAJ8436862.1"/>
    </source>
</evidence>
<sequence length="228" mass="25044">MMMGFVLLKLIVLLLSLSWLNLGLGHRPVGGEQPLEKINILRTTLALHGDASIKASPVLLGLKGEDTEWVDVRLRSASPSVDDWVGVFSPAKFEYCPHLLLSMPLFFLFTLLLLVLASAVRFHSSSCYSATDKKDQPPYICSSPLKPKLKAVSNSVSFANPKAPLYPRLALGKSWNEMTVTWTSGYNIDEAVPLVEWGQSDSTPKQTAAGTLTFSRETLCGMAELLNY</sequence>
<dbReference type="PANTHER" id="PTHR45778">
    <property type="entry name" value="PURPLE ACID PHOSPHATASE-RELATED"/>
    <property type="match status" value="1"/>
</dbReference>
<evidence type="ECO:0000313" key="5">
    <source>
        <dbReference type="Proteomes" id="UP001153076"/>
    </source>
</evidence>
<dbReference type="EMBL" id="JAKOGI010000326">
    <property type="protein sequence ID" value="KAJ8436862.1"/>
    <property type="molecule type" value="Genomic_DNA"/>
</dbReference>
<keyword evidence="1" id="KW-0472">Membrane</keyword>
<proteinExistence type="predicted"/>
<dbReference type="PANTHER" id="PTHR45778:SF6">
    <property type="entry name" value="INACTIVE PURPLE ACID PHOSPHATASE 24-RELATED"/>
    <property type="match status" value="1"/>
</dbReference>
<gene>
    <name evidence="4" type="ORF">Cgig2_026186</name>
</gene>
<dbReference type="Pfam" id="PF17808">
    <property type="entry name" value="fn3_PAP"/>
    <property type="match status" value="1"/>
</dbReference>
<organism evidence="4 5">
    <name type="scientific">Carnegiea gigantea</name>
    <dbReference type="NCBI Taxonomy" id="171969"/>
    <lineage>
        <taxon>Eukaryota</taxon>
        <taxon>Viridiplantae</taxon>
        <taxon>Streptophyta</taxon>
        <taxon>Embryophyta</taxon>
        <taxon>Tracheophyta</taxon>
        <taxon>Spermatophyta</taxon>
        <taxon>Magnoliopsida</taxon>
        <taxon>eudicotyledons</taxon>
        <taxon>Gunneridae</taxon>
        <taxon>Pentapetalae</taxon>
        <taxon>Caryophyllales</taxon>
        <taxon>Cactineae</taxon>
        <taxon>Cactaceae</taxon>
        <taxon>Cactoideae</taxon>
        <taxon>Echinocereeae</taxon>
        <taxon>Carnegiea</taxon>
    </lineage>
</organism>
<accession>A0A9Q1K5Q5</accession>
<dbReference type="SUPFAM" id="SSF49363">
    <property type="entry name" value="Purple acid phosphatase, N-terminal domain"/>
    <property type="match status" value="1"/>
</dbReference>
<dbReference type="Proteomes" id="UP001153076">
    <property type="component" value="Unassembled WGS sequence"/>
</dbReference>
<feature type="chain" id="PRO_5040235829" description="Purple acid phosphatase Fn3-like domain-containing protein" evidence="2">
    <location>
        <begin position="26"/>
        <end position="228"/>
    </location>
</feature>
<keyword evidence="1" id="KW-1133">Transmembrane helix</keyword>
<keyword evidence="5" id="KW-1185">Reference proteome</keyword>
<dbReference type="OrthoDB" id="45007at2759"/>
<evidence type="ECO:0000259" key="3">
    <source>
        <dbReference type="Pfam" id="PF17808"/>
    </source>
</evidence>
<feature type="transmembrane region" description="Helical" evidence="1">
    <location>
        <begin position="99"/>
        <end position="120"/>
    </location>
</feature>
<dbReference type="InterPro" id="IPR008963">
    <property type="entry name" value="Purple_acid_Pase-like_N"/>
</dbReference>
<dbReference type="GO" id="GO:0046872">
    <property type="term" value="F:metal ion binding"/>
    <property type="evidence" value="ECO:0007669"/>
    <property type="project" value="InterPro"/>
</dbReference>